<gene>
    <name evidence="2" type="ORF">GCM10011309_17720</name>
</gene>
<sequence length="98" mass="10652">MQLGLIIGLMMALGACGESELRLHRPDNISSDIIINVVQERDAPWIVSYESGPRKTADIWPLGKTISLRLSAEEDGHTLFIPILGVRLPSVAGQTSQS</sequence>
<proteinExistence type="predicted"/>
<dbReference type="Proteomes" id="UP000600865">
    <property type="component" value="Unassembled WGS sequence"/>
</dbReference>
<evidence type="ECO:0000313" key="2">
    <source>
        <dbReference type="EMBL" id="GGX68399.1"/>
    </source>
</evidence>
<protein>
    <recommendedName>
        <fullName evidence="1">Cytochrome oxidase subunit II copper A binding domain-containing protein</fullName>
    </recommendedName>
</protein>
<dbReference type="AlphaFoldDB" id="A0A918KNG9"/>
<reference evidence="2 3" key="1">
    <citation type="journal article" date="2014" name="Int. J. Syst. Evol. Microbiol.">
        <title>Complete genome sequence of Corynebacterium casei LMG S-19264T (=DSM 44701T), isolated from a smear-ripened cheese.</title>
        <authorList>
            <consortium name="US DOE Joint Genome Institute (JGI-PGF)"/>
            <person name="Walter F."/>
            <person name="Albersmeier A."/>
            <person name="Kalinowski J."/>
            <person name="Ruckert C."/>
        </authorList>
    </citation>
    <scope>NUCLEOTIDE SEQUENCE [LARGE SCALE GENOMIC DNA]</scope>
    <source>
        <strain evidence="2 3">KCTC 23968</strain>
    </source>
</reference>
<accession>A0A918KNG9</accession>
<comment type="caution">
    <text evidence="2">The sequence shown here is derived from an EMBL/GenBank/DDBJ whole genome shotgun (WGS) entry which is preliminary data.</text>
</comment>
<dbReference type="GO" id="GO:0005507">
    <property type="term" value="F:copper ion binding"/>
    <property type="evidence" value="ECO:0007669"/>
    <property type="project" value="InterPro"/>
</dbReference>
<keyword evidence="3" id="KW-1185">Reference proteome</keyword>
<dbReference type="GO" id="GO:0016020">
    <property type="term" value="C:membrane"/>
    <property type="evidence" value="ECO:0007669"/>
    <property type="project" value="InterPro"/>
</dbReference>
<dbReference type="InterPro" id="IPR002429">
    <property type="entry name" value="CcO_II-like_C"/>
</dbReference>
<feature type="domain" description="Cytochrome oxidase subunit II copper A binding" evidence="1">
    <location>
        <begin position="31"/>
        <end position="98"/>
    </location>
</feature>
<dbReference type="GO" id="GO:0004129">
    <property type="term" value="F:cytochrome-c oxidase activity"/>
    <property type="evidence" value="ECO:0007669"/>
    <property type="project" value="InterPro"/>
</dbReference>
<dbReference type="PROSITE" id="PS50857">
    <property type="entry name" value="COX2_CUA"/>
    <property type="match status" value="1"/>
</dbReference>
<organism evidence="2 3">
    <name type="scientific">Litorimonas cladophorae</name>
    <dbReference type="NCBI Taxonomy" id="1220491"/>
    <lineage>
        <taxon>Bacteria</taxon>
        <taxon>Pseudomonadati</taxon>
        <taxon>Pseudomonadota</taxon>
        <taxon>Alphaproteobacteria</taxon>
        <taxon>Maricaulales</taxon>
        <taxon>Robiginitomaculaceae</taxon>
    </lineage>
</organism>
<evidence type="ECO:0000313" key="3">
    <source>
        <dbReference type="Proteomes" id="UP000600865"/>
    </source>
</evidence>
<dbReference type="EMBL" id="BMYV01000002">
    <property type="protein sequence ID" value="GGX68399.1"/>
    <property type="molecule type" value="Genomic_DNA"/>
</dbReference>
<name>A0A918KNG9_9PROT</name>
<evidence type="ECO:0000259" key="1">
    <source>
        <dbReference type="PROSITE" id="PS50857"/>
    </source>
</evidence>